<dbReference type="AlphaFoldDB" id="E9SDI8"/>
<dbReference type="EMBL" id="ADKM02000091">
    <property type="protein sequence ID" value="EGC02628.1"/>
    <property type="molecule type" value="Genomic_DNA"/>
</dbReference>
<sequence length="205" mass="22696">MNLSLKQYRAIDLGLMLFIVAAAEALIAHAARFWFPEEIYVLSPTLAMVCIVMMRWGRYAVLHAVGGSLAMCIALGAEPKQYAVYCIGTCLSLTAMLFFRKLKKSEVRNSPKLTLLFALTAYITAQLGRWLVGLLMGGSPKDIVQLFATDSLTLLFTLVAVHLARKIDGLFEDQIDYLVRTQAERQKSGMPDQGDTEYGESTGSF</sequence>
<feature type="transmembrane region" description="Helical" evidence="2">
    <location>
        <begin position="56"/>
        <end position="76"/>
    </location>
</feature>
<feature type="transmembrane region" description="Helical" evidence="2">
    <location>
        <begin position="13"/>
        <end position="35"/>
    </location>
</feature>
<protein>
    <submittedName>
        <fullName evidence="3">Conserved domain protein</fullName>
    </submittedName>
</protein>
<gene>
    <name evidence="3" type="ORF">CUS_7184</name>
</gene>
<name>E9SDI8_RUMAL</name>
<reference evidence="3 4" key="1">
    <citation type="submission" date="2011-02" db="EMBL/GenBank/DDBJ databases">
        <authorList>
            <person name="Nelson K.E."/>
            <person name="Sutton G."/>
            <person name="Torralba M."/>
            <person name="Durkin S."/>
            <person name="Harkins D."/>
            <person name="Montgomery R."/>
            <person name="Ziemer C."/>
            <person name="Klaassens E."/>
            <person name="Ocuiv P."/>
            <person name="Morrison M."/>
        </authorList>
    </citation>
    <scope>NUCLEOTIDE SEQUENCE [LARGE SCALE GENOMIC DNA]</scope>
    <source>
        <strain evidence="3 4">8</strain>
    </source>
</reference>
<keyword evidence="2" id="KW-1133">Transmembrane helix</keyword>
<dbReference type="Proteomes" id="UP000004259">
    <property type="component" value="Unassembled WGS sequence"/>
</dbReference>
<keyword evidence="2" id="KW-0472">Membrane</keyword>
<dbReference type="OrthoDB" id="3035381at2"/>
<feature type="region of interest" description="Disordered" evidence="1">
    <location>
        <begin position="186"/>
        <end position="205"/>
    </location>
</feature>
<dbReference type="eggNOG" id="ENOG50349W1">
    <property type="taxonomic scope" value="Bacteria"/>
</dbReference>
<feature type="transmembrane region" description="Helical" evidence="2">
    <location>
        <begin position="82"/>
        <end position="99"/>
    </location>
</feature>
<evidence type="ECO:0000313" key="3">
    <source>
        <dbReference type="EMBL" id="EGC02628.1"/>
    </source>
</evidence>
<organism evidence="3 4">
    <name type="scientific">Ruminococcus albus 8</name>
    <dbReference type="NCBI Taxonomy" id="246199"/>
    <lineage>
        <taxon>Bacteria</taxon>
        <taxon>Bacillati</taxon>
        <taxon>Bacillota</taxon>
        <taxon>Clostridia</taxon>
        <taxon>Eubacteriales</taxon>
        <taxon>Oscillospiraceae</taxon>
        <taxon>Ruminococcus</taxon>
    </lineage>
</organism>
<proteinExistence type="predicted"/>
<comment type="caution">
    <text evidence="3">The sequence shown here is derived from an EMBL/GenBank/DDBJ whole genome shotgun (WGS) entry which is preliminary data.</text>
</comment>
<dbReference type="RefSeq" id="WP_002850601.1">
    <property type="nucleotide sequence ID" value="NZ_ADKM02000091.1"/>
</dbReference>
<evidence type="ECO:0000256" key="2">
    <source>
        <dbReference type="SAM" id="Phobius"/>
    </source>
</evidence>
<dbReference type="STRING" id="246199.CUS_7184"/>
<keyword evidence="2" id="KW-0812">Transmembrane</keyword>
<feature type="transmembrane region" description="Helical" evidence="2">
    <location>
        <begin position="111"/>
        <end position="131"/>
    </location>
</feature>
<feature type="transmembrane region" description="Helical" evidence="2">
    <location>
        <begin position="143"/>
        <end position="164"/>
    </location>
</feature>
<evidence type="ECO:0000256" key="1">
    <source>
        <dbReference type="SAM" id="MobiDB-lite"/>
    </source>
</evidence>
<evidence type="ECO:0000313" key="4">
    <source>
        <dbReference type="Proteomes" id="UP000004259"/>
    </source>
</evidence>
<keyword evidence="4" id="KW-1185">Reference proteome</keyword>
<accession>E9SDI8</accession>